<dbReference type="RefSeq" id="XP_007492405.3">
    <property type="nucleotide sequence ID" value="XM_007492343.3"/>
</dbReference>
<dbReference type="Pfam" id="PF01352">
    <property type="entry name" value="KRAB"/>
    <property type="match status" value="1"/>
</dbReference>
<dbReference type="CDD" id="cd07765">
    <property type="entry name" value="KRAB_A-box"/>
    <property type="match status" value="1"/>
</dbReference>
<dbReference type="Ensembl" id="ENSMODT00000073209.1">
    <property type="protein sequence ID" value="ENSMODP00000051795.1"/>
    <property type="gene ID" value="ENSMODG00000028218.2"/>
</dbReference>
<dbReference type="GO" id="GO:0006355">
    <property type="term" value="P:regulation of DNA-templated transcription"/>
    <property type="evidence" value="ECO:0007669"/>
    <property type="project" value="InterPro"/>
</dbReference>
<dbReference type="Bgee" id="ENSMODG00000028218">
    <property type="expression patterns" value="Expressed in heart and 20 other cell types or tissues"/>
</dbReference>
<dbReference type="PANTHER" id="PTHR23232">
    <property type="entry name" value="KRAB DOMAIN C2H2 ZINC FINGER"/>
    <property type="match status" value="1"/>
</dbReference>
<dbReference type="AlphaFoldDB" id="A0A5F8GW60"/>
<proteinExistence type="predicted"/>
<dbReference type="InParanoid" id="A0A5F8GW60"/>
<sequence length="137" mass="15663">MAPRTTRPPSQGSITVKDVTVDFTQEEWALLDHSQQQLYLEVMLENVQNLLSVGLLVPRENVISCFQQGEAPCLLEQDCPRSSCPEAKTCFEVKEMFEKLSHCVEVCGPQRFMTEVPCDFILREICDSNMKELQHKL</sequence>
<dbReference type="Gene3D" id="6.10.140.140">
    <property type="match status" value="1"/>
</dbReference>
<dbReference type="PANTHER" id="PTHR23232:SF117">
    <property type="entry name" value="KRAB DOMAIN-CONTAINING PROTEIN"/>
    <property type="match status" value="1"/>
</dbReference>
<accession>A0A5F8GW60</accession>
<feature type="domain" description="KRAB" evidence="1">
    <location>
        <begin position="14"/>
        <end position="85"/>
    </location>
</feature>
<reference evidence="2 3" key="1">
    <citation type="journal article" date="2007" name="Nature">
        <title>Genome of the marsupial Monodelphis domestica reveals innovation in non-coding sequences.</title>
        <authorList>
            <person name="Mikkelsen T.S."/>
            <person name="Wakefield M.J."/>
            <person name="Aken B."/>
            <person name="Amemiya C.T."/>
            <person name="Chang J.L."/>
            <person name="Duke S."/>
            <person name="Garber M."/>
            <person name="Gentles A.J."/>
            <person name="Goodstadt L."/>
            <person name="Heger A."/>
            <person name="Jurka J."/>
            <person name="Kamal M."/>
            <person name="Mauceli E."/>
            <person name="Searle S.M."/>
            <person name="Sharpe T."/>
            <person name="Baker M.L."/>
            <person name="Batzer M.A."/>
            <person name="Benos P.V."/>
            <person name="Belov K."/>
            <person name="Clamp M."/>
            <person name="Cook A."/>
            <person name="Cuff J."/>
            <person name="Das R."/>
            <person name="Davidow L."/>
            <person name="Deakin J.E."/>
            <person name="Fazzari M.J."/>
            <person name="Glass J.L."/>
            <person name="Grabherr M."/>
            <person name="Greally J.M."/>
            <person name="Gu W."/>
            <person name="Hore T.A."/>
            <person name="Huttley G.A."/>
            <person name="Kleber M."/>
            <person name="Jirtle R.L."/>
            <person name="Koina E."/>
            <person name="Lee J.T."/>
            <person name="Mahony S."/>
            <person name="Marra M.A."/>
            <person name="Miller R.D."/>
            <person name="Nicholls R.D."/>
            <person name="Oda M."/>
            <person name="Papenfuss A.T."/>
            <person name="Parra Z.E."/>
            <person name="Pollock D.D."/>
            <person name="Ray D.A."/>
            <person name="Schein J.E."/>
            <person name="Speed T.P."/>
            <person name="Thompson K."/>
            <person name="VandeBerg J.L."/>
            <person name="Wade C.M."/>
            <person name="Walker J.A."/>
            <person name="Waters P.D."/>
            <person name="Webber C."/>
            <person name="Weidman J.R."/>
            <person name="Xie X."/>
            <person name="Zody M.C."/>
            <person name="Baldwin J."/>
            <person name="Abdouelleil A."/>
            <person name="Abdulkadir J."/>
            <person name="Abebe A."/>
            <person name="Abera B."/>
            <person name="Abreu J."/>
            <person name="Acer S.C."/>
            <person name="Aftuck L."/>
            <person name="Alexander A."/>
            <person name="An P."/>
            <person name="Anderson E."/>
            <person name="Anderson S."/>
            <person name="Arachi H."/>
            <person name="Azer M."/>
            <person name="Bachantsang P."/>
            <person name="Barry A."/>
            <person name="Bayul T."/>
            <person name="Berlin A."/>
            <person name="Bessette D."/>
            <person name="Bloom T."/>
            <person name="Bloom T."/>
            <person name="Boguslavskiy L."/>
            <person name="Bonnet C."/>
            <person name="Boukhgalter B."/>
            <person name="Bourzgui I."/>
            <person name="Brown A."/>
            <person name="Cahill P."/>
            <person name="Channer S."/>
            <person name="Cheshatsang Y."/>
            <person name="Chuda L."/>
            <person name="Citroen M."/>
            <person name="Collymore A."/>
            <person name="Cooke P."/>
            <person name="Costello M."/>
            <person name="D'Aco K."/>
            <person name="Daza R."/>
            <person name="De Haan G."/>
            <person name="DeGray S."/>
            <person name="DeMaso C."/>
            <person name="Dhargay N."/>
            <person name="Dooley K."/>
            <person name="Dooley E."/>
            <person name="Doricent M."/>
            <person name="Dorje P."/>
            <person name="Dorjee K."/>
            <person name="Dupes A."/>
            <person name="Elong R."/>
            <person name="Falk J."/>
            <person name="Farina A."/>
            <person name="Faro S."/>
            <person name="Ferguson D."/>
            <person name="Fisher S."/>
            <person name="Foley C.D."/>
            <person name="Franke A."/>
            <person name="Friedrich D."/>
            <person name="Gadbois L."/>
            <person name="Gearin G."/>
            <person name="Gearin C.R."/>
            <person name="Giannoukos G."/>
            <person name="Goode T."/>
            <person name="Graham J."/>
            <person name="Grandbois E."/>
            <person name="Grewal S."/>
            <person name="Gyaltsen K."/>
            <person name="Hafez N."/>
            <person name="Hagos B."/>
            <person name="Hall J."/>
            <person name="Henson C."/>
            <person name="Hollinger A."/>
            <person name="Honan T."/>
            <person name="Huard M.D."/>
            <person name="Hughes L."/>
            <person name="Hurhula B."/>
            <person name="Husby M.E."/>
            <person name="Kamat A."/>
            <person name="Kanga B."/>
            <person name="Kashin S."/>
            <person name="Khazanovich D."/>
            <person name="Kisner P."/>
            <person name="Lance K."/>
            <person name="Lara M."/>
            <person name="Lee W."/>
            <person name="Lennon N."/>
            <person name="Letendre F."/>
            <person name="LeVine R."/>
            <person name="Lipovsky A."/>
            <person name="Liu X."/>
            <person name="Liu J."/>
            <person name="Liu S."/>
            <person name="Lokyitsang T."/>
            <person name="Lokyitsang Y."/>
            <person name="Lubonja R."/>
            <person name="Lui A."/>
            <person name="MacDonald P."/>
            <person name="Magnisalis V."/>
            <person name="Maru K."/>
            <person name="Matthews C."/>
            <person name="McCusker W."/>
            <person name="McDonough S."/>
            <person name="Mehta T."/>
            <person name="Meldrim J."/>
            <person name="Meneus L."/>
            <person name="Mihai O."/>
            <person name="Mihalev A."/>
            <person name="Mihova T."/>
            <person name="Mittelman R."/>
            <person name="Mlenga V."/>
            <person name="Montmayeur A."/>
            <person name="Mulrain L."/>
            <person name="Navidi A."/>
            <person name="Naylor J."/>
            <person name="Negash T."/>
            <person name="Nguyen T."/>
            <person name="Nguyen N."/>
            <person name="Nicol R."/>
            <person name="Norbu C."/>
            <person name="Norbu N."/>
            <person name="Novod N."/>
            <person name="O'Neill B."/>
            <person name="Osman S."/>
            <person name="Markiewicz E."/>
            <person name="Oyono O.L."/>
            <person name="Patti C."/>
            <person name="Phunkhang P."/>
            <person name="Pierre F."/>
            <person name="Priest M."/>
            <person name="Raghuraman S."/>
            <person name="Rege F."/>
            <person name="Reyes R."/>
            <person name="Rise C."/>
            <person name="Rogov P."/>
            <person name="Ross K."/>
            <person name="Ryan E."/>
            <person name="Settipalli S."/>
            <person name="Shea T."/>
            <person name="Sherpa N."/>
            <person name="Shi L."/>
            <person name="Shih D."/>
            <person name="Sparrow T."/>
            <person name="Spaulding J."/>
            <person name="Stalker J."/>
            <person name="Stange-Thomann N."/>
            <person name="Stavropoulos S."/>
            <person name="Stone C."/>
            <person name="Strader C."/>
            <person name="Tesfaye S."/>
            <person name="Thomson T."/>
            <person name="Thoulutsang Y."/>
            <person name="Thoulutsang D."/>
            <person name="Topham K."/>
            <person name="Topping I."/>
            <person name="Tsamla T."/>
            <person name="Vassiliev H."/>
            <person name="Vo A."/>
            <person name="Wangchuk T."/>
            <person name="Wangdi T."/>
            <person name="Weiand M."/>
            <person name="Wilkinson J."/>
            <person name="Wilson A."/>
            <person name="Yadav S."/>
            <person name="Young G."/>
            <person name="Yu Q."/>
            <person name="Zembek L."/>
            <person name="Zhong D."/>
            <person name="Zimmer A."/>
            <person name="Zwirko Z."/>
            <person name="Jaffe D.B."/>
            <person name="Alvarez P."/>
            <person name="Brockman W."/>
            <person name="Butler J."/>
            <person name="Chin C."/>
            <person name="Gnerre S."/>
            <person name="MacCallum I."/>
            <person name="Graves J.A."/>
            <person name="Ponting C.P."/>
            <person name="Breen M."/>
            <person name="Samollow P.B."/>
            <person name="Lander E.S."/>
            <person name="Lindblad-Toh K."/>
        </authorList>
    </citation>
    <scope>NUCLEOTIDE SEQUENCE [LARGE SCALE GENOMIC DNA]</scope>
</reference>
<organism evidence="2 3">
    <name type="scientific">Monodelphis domestica</name>
    <name type="common">Gray short-tailed opossum</name>
    <dbReference type="NCBI Taxonomy" id="13616"/>
    <lineage>
        <taxon>Eukaryota</taxon>
        <taxon>Metazoa</taxon>
        <taxon>Chordata</taxon>
        <taxon>Craniata</taxon>
        <taxon>Vertebrata</taxon>
        <taxon>Euteleostomi</taxon>
        <taxon>Mammalia</taxon>
        <taxon>Metatheria</taxon>
        <taxon>Didelphimorphia</taxon>
        <taxon>Didelphidae</taxon>
        <taxon>Monodelphis</taxon>
    </lineage>
</organism>
<dbReference type="InterPro" id="IPR001909">
    <property type="entry name" value="KRAB"/>
</dbReference>
<dbReference type="PROSITE" id="PS50805">
    <property type="entry name" value="KRAB"/>
    <property type="match status" value="1"/>
</dbReference>
<evidence type="ECO:0000259" key="1">
    <source>
        <dbReference type="PROSITE" id="PS50805"/>
    </source>
</evidence>
<dbReference type="InterPro" id="IPR036051">
    <property type="entry name" value="KRAB_dom_sf"/>
</dbReference>
<protein>
    <recommendedName>
        <fullName evidence="1">KRAB domain-containing protein</fullName>
    </recommendedName>
</protein>
<dbReference type="SUPFAM" id="SSF109640">
    <property type="entry name" value="KRAB domain (Kruppel-associated box)"/>
    <property type="match status" value="1"/>
</dbReference>
<name>A0A5F8GW60_MONDO</name>
<reference evidence="2" key="2">
    <citation type="submission" date="2025-08" db="UniProtKB">
        <authorList>
            <consortium name="Ensembl"/>
        </authorList>
    </citation>
    <scope>IDENTIFICATION</scope>
</reference>
<gene>
    <name evidence="2" type="primary">LOC100023051</name>
</gene>
<dbReference type="KEGG" id="mdo:100023051"/>
<dbReference type="SMART" id="SM00349">
    <property type="entry name" value="KRAB"/>
    <property type="match status" value="1"/>
</dbReference>
<dbReference type="GeneTree" id="ENSGT00940000162725"/>
<keyword evidence="3" id="KW-1185">Reference proteome</keyword>
<evidence type="ECO:0000313" key="3">
    <source>
        <dbReference type="Proteomes" id="UP000002280"/>
    </source>
</evidence>
<dbReference type="InterPro" id="IPR050169">
    <property type="entry name" value="Krueppel_C2H2_ZnF"/>
</dbReference>
<reference evidence="2" key="3">
    <citation type="submission" date="2025-09" db="UniProtKB">
        <authorList>
            <consortium name="Ensembl"/>
        </authorList>
    </citation>
    <scope>IDENTIFICATION</scope>
</reference>
<dbReference type="OMA" id="PEAKTCF"/>
<evidence type="ECO:0000313" key="2">
    <source>
        <dbReference type="Ensembl" id="ENSMODP00000051795.1"/>
    </source>
</evidence>
<dbReference type="GeneID" id="100023051"/>
<dbReference type="Proteomes" id="UP000002280">
    <property type="component" value="Chromosome 4"/>
</dbReference>